<evidence type="ECO:0000256" key="1">
    <source>
        <dbReference type="SAM" id="Phobius"/>
    </source>
</evidence>
<keyword evidence="1" id="KW-0812">Transmembrane</keyword>
<keyword evidence="1" id="KW-0472">Membrane</keyword>
<dbReference type="AlphaFoldDB" id="A0A1Y1USB2"/>
<dbReference type="GeneID" id="33559532"/>
<keyword evidence="3" id="KW-1185">Reference proteome</keyword>
<sequence length="135" mass="15056">MSSAELPLAKYASNVVFLSFLLGSTTLFLPRTSVSTGMVQRSSADRPEHPFLMPLTLDPLRTMLWQTGGTMVVMAWWGTRLRAWWFPRAKKDGVREKGETMGQVTVRMGRSLVMTILVSLLIMPLLMALGAPLDE</sequence>
<evidence type="ECO:0000313" key="3">
    <source>
        <dbReference type="Proteomes" id="UP000193218"/>
    </source>
</evidence>
<accession>A0A1Y1USB2</accession>
<dbReference type="OrthoDB" id="17366at2759"/>
<comment type="caution">
    <text evidence="2">The sequence shown here is derived from an EMBL/GenBank/DDBJ whole genome shotgun (WGS) entry which is preliminary data.</text>
</comment>
<dbReference type="RefSeq" id="XP_021874589.1">
    <property type="nucleotide sequence ID" value="XM_022017723.1"/>
</dbReference>
<dbReference type="Proteomes" id="UP000193218">
    <property type="component" value="Unassembled WGS sequence"/>
</dbReference>
<gene>
    <name evidence="2" type="ORF">BD324DRAFT_647814</name>
</gene>
<dbReference type="STRING" id="4999.A0A1Y1USB2"/>
<evidence type="ECO:0000313" key="2">
    <source>
        <dbReference type="EMBL" id="ORX40910.1"/>
    </source>
</evidence>
<proteinExistence type="predicted"/>
<dbReference type="InParanoid" id="A0A1Y1USB2"/>
<feature type="transmembrane region" description="Helical" evidence="1">
    <location>
        <begin position="111"/>
        <end position="133"/>
    </location>
</feature>
<protein>
    <submittedName>
        <fullName evidence="2">Uncharacterized protein</fullName>
    </submittedName>
</protein>
<organism evidence="2 3">
    <name type="scientific">Kockovaella imperatae</name>
    <dbReference type="NCBI Taxonomy" id="4999"/>
    <lineage>
        <taxon>Eukaryota</taxon>
        <taxon>Fungi</taxon>
        <taxon>Dikarya</taxon>
        <taxon>Basidiomycota</taxon>
        <taxon>Agaricomycotina</taxon>
        <taxon>Tremellomycetes</taxon>
        <taxon>Tremellales</taxon>
        <taxon>Cuniculitremaceae</taxon>
        <taxon>Kockovaella</taxon>
    </lineage>
</organism>
<reference evidence="2 3" key="1">
    <citation type="submission" date="2017-03" db="EMBL/GenBank/DDBJ databases">
        <title>Widespread Adenine N6-methylation of Active Genes in Fungi.</title>
        <authorList>
            <consortium name="DOE Joint Genome Institute"/>
            <person name="Mondo S.J."/>
            <person name="Dannebaum R.O."/>
            <person name="Kuo R.C."/>
            <person name="Louie K.B."/>
            <person name="Bewick A.J."/>
            <person name="Labutti K."/>
            <person name="Haridas S."/>
            <person name="Kuo A."/>
            <person name="Salamov A."/>
            <person name="Ahrendt S.R."/>
            <person name="Lau R."/>
            <person name="Bowen B.P."/>
            <person name="Lipzen A."/>
            <person name="Sullivan W."/>
            <person name="Andreopoulos W.B."/>
            <person name="Clum A."/>
            <person name="Lindquist E."/>
            <person name="Daum C."/>
            <person name="Northen T.R."/>
            <person name="Ramamoorthy G."/>
            <person name="Schmitz R.J."/>
            <person name="Gryganskyi A."/>
            <person name="Culley D."/>
            <person name="Magnuson J."/>
            <person name="James T.Y."/>
            <person name="O'Malley M.A."/>
            <person name="Stajich J.E."/>
            <person name="Spatafora J.W."/>
            <person name="Visel A."/>
            <person name="Grigoriev I.V."/>
        </authorList>
    </citation>
    <scope>NUCLEOTIDE SEQUENCE [LARGE SCALE GENOMIC DNA]</scope>
    <source>
        <strain evidence="2 3">NRRL Y-17943</strain>
    </source>
</reference>
<name>A0A1Y1USB2_9TREE</name>
<keyword evidence="1" id="KW-1133">Transmembrane helix</keyword>
<dbReference type="EMBL" id="NBSH01000001">
    <property type="protein sequence ID" value="ORX40910.1"/>
    <property type="molecule type" value="Genomic_DNA"/>
</dbReference>
<feature type="transmembrane region" description="Helical" evidence="1">
    <location>
        <begin position="12"/>
        <end position="29"/>
    </location>
</feature>
<feature type="transmembrane region" description="Helical" evidence="1">
    <location>
        <begin position="63"/>
        <end position="81"/>
    </location>
</feature>